<dbReference type="OrthoDB" id="744797at2759"/>
<dbReference type="AlphaFoldDB" id="A0A6P6UC95"/>
<dbReference type="RefSeq" id="XP_027088405.1">
    <property type="nucleotide sequence ID" value="XM_027232604.2"/>
</dbReference>
<dbReference type="PANTHER" id="PTHR47273">
    <property type="entry name" value="EXPRESSED PROTEIN"/>
    <property type="match status" value="1"/>
</dbReference>
<keyword evidence="1" id="KW-0732">Signal</keyword>
<dbReference type="Pfam" id="PF01190">
    <property type="entry name" value="Pollen_Ole_e_1"/>
    <property type="match status" value="1"/>
</dbReference>
<evidence type="ECO:0000313" key="3">
    <source>
        <dbReference type="RefSeq" id="XP_027088405.1"/>
    </source>
</evidence>
<dbReference type="PANTHER" id="PTHR47273:SF6">
    <property type="entry name" value="POLLEN OLE E 1 ALLERGEN AND EXTENSIN FAMILY PROTEIN"/>
    <property type="match status" value="1"/>
</dbReference>
<accession>A0A6P6UC95</accession>
<sequence>MTSHFRGSDTIMIMAFLVFLPFLEIPVMAGGSEDMTIDNPIAELSSRDELVHMAGYGEEKLSTVTISGKLLCHACADIHDHHHQANQLDQPLPAPAPVSGASVAVFCGTSWKSRKSCARATTDEYGDFLIDLPSHLHAIPNLEKVCLVRVLHLSKNSDCRPAFTGKHKAIRLLSIEDGSRAYTVKTIHLTTKHSKSCRNVSRNSKDMIHVYYQEKGN</sequence>
<gene>
    <name evidence="3" type="primary">LOC113709754</name>
</gene>
<keyword evidence="2" id="KW-1185">Reference proteome</keyword>
<organism evidence="2 3">
    <name type="scientific">Coffea arabica</name>
    <name type="common">Arabian coffee</name>
    <dbReference type="NCBI Taxonomy" id="13443"/>
    <lineage>
        <taxon>Eukaryota</taxon>
        <taxon>Viridiplantae</taxon>
        <taxon>Streptophyta</taxon>
        <taxon>Embryophyta</taxon>
        <taxon>Tracheophyta</taxon>
        <taxon>Spermatophyta</taxon>
        <taxon>Magnoliopsida</taxon>
        <taxon>eudicotyledons</taxon>
        <taxon>Gunneridae</taxon>
        <taxon>Pentapetalae</taxon>
        <taxon>asterids</taxon>
        <taxon>lamiids</taxon>
        <taxon>Gentianales</taxon>
        <taxon>Rubiaceae</taxon>
        <taxon>Ixoroideae</taxon>
        <taxon>Gardenieae complex</taxon>
        <taxon>Bertiereae - Coffeeae clade</taxon>
        <taxon>Coffeeae</taxon>
        <taxon>Coffea</taxon>
    </lineage>
</organism>
<proteinExistence type="predicted"/>
<evidence type="ECO:0000313" key="2">
    <source>
        <dbReference type="Proteomes" id="UP001652660"/>
    </source>
</evidence>
<feature type="chain" id="PRO_5044650664" evidence="1">
    <location>
        <begin position="30"/>
        <end position="217"/>
    </location>
</feature>
<feature type="signal peptide" evidence="1">
    <location>
        <begin position="1"/>
        <end position="29"/>
    </location>
</feature>
<reference evidence="3" key="2">
    <citation type="submission" date="2025-08" db="UniProtKB">
        <authorList>
            <consortium name="RefSeq"/>
        </authorList>
    </citation>
    <scope>IDENTIFICATION</scope>
    <source>
        <tissue evidence="3">Leaves</tissue>
    </source>
</reference>
<reference evidence="2" key="1">
    <citation type="journal article" date="2025" name="Foods">
        <title>Unveiling the Microbial Signatures of Arabica Coffee Cherries: Insights into Ripeness Specific Diversity, Functional Traits, and Implications for Quality and Safety.</title>
        <authorList>
            <consortium name="RefSeq"/>
            <person name="Tenea G.N."/>
            <person name="Cifuentes V."/>
            <person name="Reyes P."/>
            <person name="Cevallos-Vallejos M."/>
        </authorList>
    </citation>
    <scope>NUCLEOTIDE SEQUENCE [LARGE SCALE GENOMIC DNA]</scope>
</reference>
<evidence type="ECO:0000256" key="1">
    <source>
        <dbReference type="SAM" id="SignalP"/>
    </source>
</evidence>
<dbReference type="Proteomes" id="UP001652660">
    <property type="component" value="Chromosome 9e"/>
</dbReference>
<name>A0A6P6UC95_COFAR</name>
<protein>
    <submittedName>
        <fullName evidence="3">Uncharacterized protein</fullName>
    </submittedName>
</protein>
<dbReference type="GeneID" id="113709754"/>